<proteinExistence type="predicted"/>
<sequence>MPTLNMPFIYHASARTICLASCRLQSARQDFGWPQAEVTTAPELWVWLIQRSLHYYPFPTETLTGKFVKLKATHARTDPDRGLIAGTLFPSRPVIERHVFELEREQPNDRDISAGQSGEILYSFVDGKGFHHDA</sequence>
<protein>
    <submittedName>
        <fullName evidence="1">Uncharacterized protein</fullName>
    </submittedName>
</protein>
<dbReference type="EMBL" id="JBHRTI010000003">
    <property type="protein sequence ID" value="MFC3146245.1"/>
    <property type="molecule type" value="Genomic_DNA"/>
</dbReference>
<dbReference type="RefSeq" id="WP_377300526.1">
    <property type="nucleotide sequence ID" value="NZ_CP180191.1"/>
</dbReference>
<comment type="caution">
    <text evidence="1">The sequence shown here is derived from an EMBL/GenBank/DDBJ whole genome shotgun (WGS) entry which is preliminary data.</text>
</comment>
<keyword evidence="2" id="KW-1185">Reference proteome</keyword>
<evidence type="ECO:0000313" key="2">
    <source>
        <dbReference type="Proteomes" id="UP001595556"/>
    </source>
</evidence>
<gene>
    <name evidence="1" type="ORF">ACFOEN_01165</name>
</gene>
<accession>A0ABV7H1B7</accession>
<reference evidence="2" key="1">
    <citation type="journal article" date="2019" name="Int. J. Syst. Evol. Microbiol.">
        <title>The Global Catalogue of Microorganisms (GCM) 10K type strain sequencing project: providing services to taxonomists for standard genome sequencing and annotation.</title>
        <authorList>
            <consortium name="The Broad Institute Genomics Platform"/>
            <consortium name="The Broad Institute Genome Sequencing Center for Infectious Disease"/>
            <person name="Wu L."/>
            <person name="Ma J."/>
        </authorList>
    </citation>
    <scope>NUCLEOTIDE SEQUENCE [LARGE SCALE GENOMIC DNA]</scope>
    <source>
        <strain evidence="2">KCTC 52168</strain>
    </source>
</reference>
<dbReference type="Proteomes" id="UP001595556">
    <property type="component" value="Unassembled WGS sequence"/>
</dbReference>
<name>A0ABV7H1B7_9BURK</name>
<organism evidence="1 2">
    <name type="scientific">Piscinibacterium candidicorallinum</name>
    <dbReference type="NCBI Taxonomy" id="1793872"/>
    <lineage>
        <taxon>Bacteria</taxon>
        <taxon>Pseudomonadati</taxon>
        <taxon>Pseudomonadota</taxon>
        <taxon>Betaproteobacteria</taxon>
        <taxon>Burkholderiales</taxon>
        <taxon>Piscinibacterium</taxon>
    </lineage>
</organism>
<evidence type="ECO:0000313" key="1">
    <source>
        <dbReference type="EMBL" id="MFC3146245.1"/>
    </source>
</evidence>